<dbReference type="Pfam" id="PF03357">
    <property type="entry name" value="Snf7"/>
    <property type="match status" value="1"/>
</dbReference>
<organism evidence="1">
    <name type="scientific">Phaeocystis antarctica</name>
    <dbReference type="NCBI Taxonomy" id="33657"/>
    <lineage>
        <taxon>Eukaryota</taxon>
        <taxon>Haptista</taxon>
        <taxon>Haptophyta</taxon>
        <taxon>Prymnesiophyceae</taxon>
        <taxon>Phaeocystales</taxon>
        <taxon>Phaeocystaceae</taxon>
        <taxon>Phaeocystis</taxon>
    </lineage>
</organism>
<dbReference type="Gene3D" id="6.10.140.1230">
    <property type="match status" value="1"/>
</dbReference>
<dbReference type="AlphaFoldDB" id="A0A7S0I3S8"/>
<dbReference type="EMBL" id="HBEP01035677">
    <property type="protein sequence ID" value="CAD8510145.1"/>
    <property type="molecule type" value="Transcribed_RNA"/>
</dbReference>
<dbReference type="PANTHER" id="PTHR10476">
    <property type="entry name" value="CHARGED MULTIVESICULAR BODY PROTEIN"/>
    <property type="match status" value="1"/>
</dbReference>
<reference evidence="1" key="1">
    <citation type="submission" date="2021-01" db="EMBL/GenBank/DDBJ databases">
        <authorList>
            <person name="Corre E."/>
            <person name="Pelletier E."/>
            <person name="Niang G."/>
            <person name="Scheremetjew M."/>
            <person name="Finn R."/>
            <person name="Kale V."/>
            <person name="Holt S."/>
            <person name="Cochrane G."/>
            <person name="Meng A."/>
            <person name="Brown T."/>
            <person name="Cohen L."/>
        </authorList>
    </citation>
    <scope>NUCLEOTIDE SEQUENCE</scope>
    <source>
        <strain evidence="1">CCMP1374</strain>
    </source>
</reference>
<sequence length="139" mass="14920">MRMASRLEAVASRLESAVKMQQVSKQMGSVVKGMDKILESMDMGKIGAVMEKFEASFDEAEVRSQYVENAMNSSTASTMPEEAVESLLQQVSDEHGLQFASRAADASTAPVAMSAPTAALEDSQEDALEKRLAALRTVG</sequence>
<proteinExistence type="predicted"/>
<gene>
    <name evidence="1" type="ORF">PANT1444_LOCUS20239</name>
</gene>
<evidence type="ECO:0000313" key="1">
    <source>
        <dbReference type="EMBL" id="CAD8510145.1"/>
    </source>
</evidence>
<name>A0A7S0I3S8_9EUKA</name>
<protein>
    <recommendedName>
        <fullName evidence="2">Charged multivesicular body protein 1a</fullName>
    </recommendedName>
</protein>
<dbReference type="InterPro" id="IPR005024">
    <property type="entry name" value="Snf7_fam"/>
</dbReference>
<accession>A0A7S0I3S8</accession>
<dbReference type="GO" id="GO:0007034">
    <property type="term" value="P:vacuolar transport"/>
    <property type="evidence" value="ECO:0007669"/>
    <property type="project" value="InterPro"/>
</dbReference>
<evidence type="ECO:0008006" key="2">
    <source>
        <dbReference type="Google" id="ProtNLM"/>
    </source>
</evidence>